<dbReference type="GO" id="GO:0007219">
    <property type="term" value="P:Notch signaling pathway"/>
    <property type="evidence" value="ECO:0007669"/>
    <property type="project" value="UniProtKB-KW"/>
</dbReference>
<reference evidence="18" key="1">
    <citation type="submission" date="2011-08" db="EMBL/GenBank/DDBJ databases">
        <title>The draft genome of Latimeria chalumnae.</title>
        <authorList>
            <person name="Di Palma F."/>
            <person name="Alfoldi J."/>
            <person name="Johnson J."/>
            <person name="Berlin A."/>
            <person name="Gnerre S."/>
            <person name="Jaffe D."/>
            <person name="MacCallum I."/>
            <person name="Young S."/>
            <person name="Walker B.J."/>
            <person name="Lander E."/>
            <person name="Lindblad-Toh K."/>
        </authorList>
    </citation>
    <scope>NUCLEOTIDE SEQUENCE [LARGE SCALE GENOMIC DNA]</scope>
    <source>
        <strain evidence="18">Wild caught</strain>
    </source>
</reference>
<organism evidence="17 18">
    <name type="scientific">Latimeria chalumnae</name>
    <name type="common">Coelacanth</name>
    <dbReference type="NCBI Taxonomy" id="7897"/>
    <lineage>
        <taxon>Eukaryota</taxon>
        <taxon>Metazoa</taxon>
        <taxon>Chordata</taxon>
        <taxon>Craniata</taxon>
        <taxon>Vertebrata</taxon>
        <taxon>Euteleostomi</taxon>
        <taxon>Coelacanthiformes</taxon>
        <taxon>Coelacanthidae</taxon>
        <taxon>Latimeria</taxon>
    </lineage>
</organism>
<keyword evidence="11" id="KW-0968">Cytoplasmic vesicle</keyword>
<dbReference type="InterPro" id="IPR008710">
    <property type="entry name" value="Nicastrin"/>
</dbReference>
<reference evidence="17" key="2">
    <citation type="submission" date="2025-08" db="UniProtKB">
        <authorList>
            <consortium name="Ensembl"/>
        </authorList>
    </citation>
    <scope>IDENTIFICATION</scope>
</reference>
<evidence type="ECO:0000256" key="14">
    <source>
        <dbReference type="ARBA" id="ARBA00058029"/>
    </source>
</evidence>
<dbReference type="GO" id="GO:0016485">
    <property type="term" value="P:protein processing"/>
    <property type="evidence" value="ECO:0007669"/>
    <property type="project" value="InterPro"/>
</dbReference>
<dbReference type="GO" id="GO:0032991">
    <property type="term" value="C:protein-containing complex"/>
    <property type="evidence" value="ECO:0007669"/>
    <property type="project" value="UniProtKB-ARBA"/>
</dbReference>
<dbReference type="EMBL" id="AFYH01124728">
    <property type="status" value="NOT_ANNOTATED_CDS"/>
    <property type="molecule type" value="Genomic_DNA"/>
</dbReference>
<evidence type="ECO:0000256" key="1">
    <source>
        <dbReference type="ARBA" id="ARBA00004223"/>
    </source>
</evidence>
<dbReference type="InParanoid" id="H3AMW0"/>
<dbReference type="GeneTree" id="ENSGT00390000014633"/>
<dbReference type="FunFam" id="3.40.630.10:FF:000030">
    <property type="entry name" value="nicastrin"/>
    <property type="match status" value="1"/>
</dbReference>
<dbReference type="OMA" id="ECVYPGV"/>
<evidence type="ECO:0000313" key="17">
    <source>
        <dbReference type="Ensembl" id="ENSLACP00000010981.1"/>
    </source>
</evidence>
<keyword evidence="4 15" id="KW-0812">Transmembrane</keyword>
<proteinExistence type="inferred from homology"/>
<protein>
    <recommendedName>
        <fullName evidence="3">Nicastrin</fullName>
    </recommendedName>
</protein>
<keyword evidence="5" id="KW-0732">Signal</keyword>
<evidence type="ECO:0000256" key="4">
    <source>
        <dbReference type="ARBA" id="ARBA00022692"/>
    </source>
</evidence>
<evidence type="ECO:0000256" key="6">
    <source>
        <dbReference type="ARBA" id="ARBA00022976"/>
    </source>
</evidence>
<dbReference type="GO" id="GO:0005773">
    <property type="term" value="C:vacuole"/>
    <property type="evidence" value="ECO:0007669"/>
    <property type="project" value="UniProtKB-ARBA"/>
</dbReference>
<dbReference type="GO" id="GO:0005886">
    <property type="term" value="C:plasma membrane"/>
    <property type="evidence" value="ECO:0007669"/>
    <property type="project" value="UniProtKB-ARBA"/>
</dbReference>
<accession>H3AMW0</accession>
<feature type="domain" description="Nicastrin small lobe" evidence="16">
    <location>
        <begin position="21"/>
        <end position="194"/>
    </location>
</feature>
<evidence type="ECO:0000313" key="18">
    <source>
        <dbReference type="Proteomes" id="UP000008672"/>
    </source>
</evidence>
<dbReference type="EMBL" id="AFYH01124733">
    <property type="status" value="NOT_ANNOTATED_CDS"/>
    <property type="molecule type" value="Genomic_DNA"/>
</dbReference>
<dbReference type="PANTHER" id="PTHR21092">
    <property type="entry name" value="NICASTRIN"/>
    <property type="match status" value="1"/>
</dbReference>
<dbReference type="HOGENOM" id="CLU_024257_0_0_1"/>
<evidence type="ECO:0000256" key="12">
    <source>
        <dbReference type="ARBA" id="ARBA00037855"/>
    </source>
</evidence>
<evidence type="ECO:0000256" key="3">
    <source>
        <dbReference type="ARBA" id="ARBA00015303"/>
    </source>
</evidence>
<dbReference type="CDD" id="cd03881">
    <property type="entry name" value="M28_Nicastrin"/>
    <property type="match status" value="1"/>
</dbReference>
<dbReference type="EMBL" id="AFYH01124735">
    <property type="status" value="NOT_ANNOTATED_CDS"/>
    <property type="molecule type" value="Genomic_DNA"/>
</dbReference>
<dbReference type="SUPFAM" id="SSF53187">
    <property type="entry name" value="Zn-dependent exopeptidases"/>
    <property type="match status" value="1"/>
</dbReference>
<dbReference type="FunCoup" id="H3AMW0">
    <property type="interactions" value="2115"/>
</dbReference>
<comment type="function">
    <text evidence="14">Essential subunit of the gamma-secretase complex, an endoprotease complex that catalyzes the intramembrane cleavage of integral membrane proteins such as Notch receptors and APP (amyloid-beta precursor protein). The gamma-secretase complex plays a role in Notch and Wnt signaling cascades and regulation of downstream processes via its role in processing key regulatory proteins, and by regulating cytosolic CTNNB1 levels.</text>
</comment>
<dbReference type="EMBL" id="AFYH01124730">
    <property type="status" value="NOT_ANNOTATED_CDS"/>
    <property type="molecule type" value="Genomic_DNA"/>
</dbReference>
<dbReference type="EMBL" id="AFYH01124732">
    <property type="status" value="NOT_ANNOTATED_CDS"/>
    <property type="molecule type" value="Genomic_DNA"/>
</dbReference>
<dbReference type="GO" id="GO:0030659">
    <property type="term" value="C:cytoplasmic vesicle membrane"/>
    <property type="evidence" value="ECO:0007669"/>
    <property type="project" value="UniProtKB-SubCell"/>
</dbReference>
<dbReference type="EMBL" id="AFYH01124729">
    <property type="status" value="NOT_ANNOTATED_CDS"/>
    <property type="molecule type" value="Genomic_DNA"/>
</dbReference>
<dbReference type="Proteomes" id="UP000008672">
    <property type="component" value="Unassembled WGS sequence"/>
</dbReference>
<evidence type="ECO:0000256" key="15">
    <source>
        <dbReference type="SAM" id="Phobius"/>
    </source>
</evidence>
<keyword evidence="8 15" id="KW-0472">Membrane</keyword>
<dbReference type="Ensembl" id="ENSLACT00000011063.1">
    <property type="protein sequence ID" value="ENSLACP00000010981.1"/>
    <property type="gene ID" value="ENSLACG00000009662.1"/>
</dbReference>
<dbReference type="GO" id="GO:0042470">
    <property type="term" value="C:melanosome"/>
    <property type="evidence" value="ECO:0007669"/>
    <property type="project" value="UniProtKB-SubCell"/>
</dbReference>
<dbReference type="EMBL" id="AFYH01124734">
    <property type="status" value="NOT_ANNOTATED_CDS"/>
    <property type="molecule type" value="Genomic_DNA"/>
</dbReference>
<keyword evidence="9" id="KW-1015">Disulfide bond</keyword>
<comment type="similarity">
    <text evidence="2">Belongs to the nicastrin family.</text>
</comment>
<evidence type="ECO:0000256" key="5">
    <source>
        <dbReference type="ARBA" id="ARBA00022729"/>
    </source>
</evidence>
<evidence type="ECO:0000256" key="2">
    <source>
        <dbReference type="ARBA" id="ARBA00007717"/>
    </source>
</evidence>
<dbReference type="PANTHER" id="PTHR21092:SF0">
    <property type="entry name" value="NICASTRIN"/>
    <property type="match status" value="1"/>
</dbReference>
<dbReference type="STRING" id="7897.ENSLACP00000010981"/>
<comment type="subcellular location">
    <subcellularLocation>
        <location evidence="12">Cytoplasmic vesicle membrane</location>
        <topology evidence="12">Single-pass membrane protein</topology>
    </subcellularLocation>
    <subcellularLocation>
        <location evidence="13">Endomembrane system</location>
        <topology evidence="13">Single-pass type I membrane protein</topology>
    </subcellularLocation>
    <subcellularLocation>
        <location evidence="1">Melanosome</location>
    </subcellularLocation>
</comment>
<dbReference type="InterPro" id="IPR041084">
    <property type="entry name" value="Ncstrn_small"/>
</dbReference>
<dbReference type="GO" id="GO:0007220">
    <property type="term" value="P:Notch receptor processing"/>
    <property type="evidence" value="ECO:0007669"/>
    <property type="project" value="TreeGrafter"/>
</dbReference>
<keyword evidence="10" id="KW-0325">Glycoprotein</keyword>
<gene>
    <name evidence="17" type="primary">NCSTN</name>
</gene>
<evidence type="ECO:0000256" key="10">
    <source>
        <dbReference type="ARBA" id="ARBA00023180"/>
    </source>
</evidence>
<keyword evidence="18" id="KW-1185">Reference proteome</keyword>
<sequence>GLSSSNSVERKIYIPLNYTAPCVRLLNATHQIGCQSSINGDTGVIHVVEKEEDLQWVLKDGPNPPYMVLLEGDLFTREVMLKLKDTRRVSGMAVVISKPNPAGGYSPDLRCPNDGFGAYSPTHSPELAHCNGTVWNPFGNGLSYEDFKFPIFLLKDENETQVIKQCYLEHNIPVNGSAPKFPLCAMQLFSHMLAVTDTVTCMRRNSIQARFNLNPEMLCDALGDYNVWSVVKPINNSGTAEPEEKFILAATRLDSRSFFWDIVPAAESTVSGFVTLLAAAQTIQKLPDVQSLKKNIMFVFFQGETFDYIGSSRMVYDMEQGKFVLNLDNIDSFLELSQVGFSSNFSLWAHSDPVSRRNATINQQVMDLVSVVQNSSAGTNITVAEPPNSQALPPSSFQRFLRARNIPGVVLTDHKSSFSNRYYQSVYDTAENLLLKYPRELSPEEALNHVTDVAESLTEVATTVARTLYLLAGGTQRPSMIKADPLTATSRSHLSFLVCAQKIFFFYIWRHGASNYLRNTPLWYYVSVSSPATPTRLVQYVLANLTGTATDLTKDQCQNPTKDAGAEKDLYDYIWVQGSSSENSSEPTPFCVETTVRLSKALSPAFELKEWGSTEYSTWTESRWKEIRARIFLIASKELEIITLIVGLVILVVSLVGIYFINAKVDVLFTSAREPSTVAY</sequence>
<evidence type="ECO:0000256" key="11">
    <source>
        <dbReference type="ARBA" id="ARBA00023329"/>
    </source>
</evidence>
<dbReference type="AlphaFoldDB" id="H3AMW0"/>
<dbReference type="eggNOG" id="KOG2657">
    <property type="taxonomic scope" value="Eukaryota"/>
</dbReference>
<evidence type="ECO:0000256" key="9">
    <source>
        <dbReference type="ARBA" id="ARBA00023157"/>
    </source>
</evidence>
<name>H3AMW0_LATCH</name>
<dbReference type="GO" id="GO:0099503">
    <property type="term" value="C:secretory vesicle"/>
    <property type="evidence" value="ECO:0007669"/>
    <property type="project" value="UniProtKB-ARBA"/>
</dbReference>
<reference evidence="17" key="3">
    <citation type="submission" date="2025-09" db="UniProtKB">
        <authorList>
            <consortium name="Ensembl"/>
        </authorList>
    </citation>
    <scope>IDENTIFICATION</scope>
</reference>
<dbReference type="Pfam" id="PF18266">
    <property type="entry name" value="Ncstrn_small"/>
    <property type="match status" value="1"/>
</dbReference>
<dbReference type="Pfam" id="PF05450">
    <property type="entry name" value="Nicastrin"/>
    <property type="match status" value="1"/>
</dbReference>
<dbReference type="EMBL" id="AFYH01124731">
    <property type="status" value="NOT_ANNOTATED_CDS"/>
    <property type="molecule type" value="Genomic_DNA"/>
</dbReference>
<dbReference type="Gene3D" id="3.40.630.10">
    <property type="entry name" value="Zn peptidases"/>
    <property type="match status" value="1"/>
</dbReference>
<keyword evidence="6" id="KW-0914">Notch signaling pathway</keyword>
<keyword evidence="7 15" id="KW-1133">Transmembrane helix</keyword>
<evidence type="ECO:0000256" key="13">
    <source>
        <dbReference type="ARBA" id="ARBA00046288"/>
    </source>
</evidence>
<evidence type="ECO:0000256" key="8">
    <source>
        <dbReference type="ARBA" id="ARBA00023136"/>
    </source>
</evidence>
<evidence type="ECO:0000256" key="7">
    <source>
        <dbReference type="ARBA" id="ARBA00022989"/>
    </source>
</evidence>
<feature type="transmembrane region" description="Helical" evidence="15">
    <location>
        <begin position="641"/>
        <end position="661"/>
    </location>
</feature>
<dbReference type="GO" id="GO:0012505">
    <property type="term" value="C:endomembrane system"/>
    <property type="evidence" value="ECO:0007669"/>
    <property type="project" value="UniProtKB-SubCell"/>
</dbReference>
<evidence type="ECO:0000259" key="16">
    <source>
        <dbReference type="Pfam" id="PF18266"/>
    </source>
</evidence>